<dbReference type="SUPFAM" id="SSF56672">
    <property type="entry name" value="DNA/RNA polymerases"/>
    <property type="match status" value="1"/>
</dbReference>
<dbReference type="EMBL" id="JACCJC010000026">
    <property type="protein sequence ID" value="KAF6235022.1"/>
    <property type="molecule type" value="Genomic_DNA"/>
</dbReference>
<dbReference type="RefSeq" id="XP_037164400.1">
    <property type="nucleotide sequence ID" value="XM_037308557.1"/>
</dbReference>
<dbReference type="InterPro" id="IPR043502">
    <property type="entry name" value="DNA/RNA_pol_sf"/>
</dbReference>
<gene>
    <name evidence="2" type="ORF">HO173_006649</name>
</gene>
<evidence type="ECO:0000256" key="1">
    <source>
        <dbReference type="SAM" id="MobiDB-lite"/>
    </source>
</evidence>
<sequence>MPIPLKPDATFKPAKVYPVGQKDKEVIDATFDKLHDQGKMTWSMQPTPYSYPVFVVSDMALRKPSTEVSGRAVPARSERLGEPRPNMY</sequence>
<comment type="caution">
    <text evidence="2">The sequence shown here is derived from an EMBL/GenBank/DDBJ whole genome shotgun (WGS) entry which is preliminary data.</text>
</comment>
<accession>A0A8H6FUH4</accession>
<organism evidence="2 3">
    <name type="scientific">Letharia columbiana</name>
    <dbReference type="NCBI Taxonomy" id="112416"/>
    <lineage>
        <taxon>Eukaryota</taxon>
        <taxon>Fungi</taxon>
        <taxon>Dikarya</taxon>
        <taxon>Ascomycota</taxon>
        <taxon>Pezizomycotina</taxon>
        <taxon>Lecanoromycetes</taxon>
        <taxon>OSLEUM clade</taxon>
        <taxon>Lecanoromycetidae</taxon>
        <taxon>Lecanorales</taxon>
        <taxon>Lecanorineae</taxon>
        <taxon>Parmeliaceae</taxon>
        <taxon>Letharia</taxon>
    </lineage>
</organism>
<feature type="region of interest" description="Disordered" evidence="1">
    <location>
        <begin position="66"/>
        <end position="88"/>
    </location>
</feature>
<proteinExistence type="predicted"/>
<dbReference type="GeneID" id="59288309"/>
<dbReference type="OrthoDB" id="5423428at2759"/>
<keyword evidence="3" id="KW-1185">Reference proteome</keyword>
<dbReference type="AlphaFoldDB" id="A0A8H6FUH4"/>
<evidence type="ECO:0000313" key="2">
    <source>
        <dbReference type="EMBL" id="KAF6235022.1"/>
    </source>
</evidence>
<dbReference type="Proteomes" id="UP000578531">
    <property type="component" value="Unassembled WGS sequence"/>
</dbReference>
<name>A0A8H6FUH4_9LECA</name>
<evidence type="ECO:0000313" key="3">
    <source>
        <dbReference type="Proteomes" id="UP000578531"/>
    </source>
</evidence>
<protein>
    <submittedName>
        <fullName evidence="2">Uncharacterized protein</fullName>
    </submittedName>
</protein>
<dbReference type="Gene3D" id="3.10.10.10">
    <property type="entry name" value="HIV Type 1 Reverse Transcriptase, subunit A, domain 1"/>
    <property type="match status" value="1"/>
</dbReference>
<reference evidence="2 3" key="1">
    <citation type="journal article" date="2020" name="Genomics">
        <title>Complete, high-quality genomes from long-read metagenomic sequencing of two wolf lichen thalli reveals enigmatic genome architecture.</title>
        <authorList>
            <person name="McKenzie S.K."/>
            <person name="Walston R.F."/>
            <person name="Allen J.L."/>
        </authorList>
    </citation>
    <scope>NUCLEOTIDE SEQUENCE [LARGE SCALE GENOMIC DNA]</scope>
    <source>
        <strain evidence="2">WasteWater2</strain>
    </source>
</reference>